<dbReference type="AlphaFoldDB" id="A0AAU1M5R8"/>
<dbReference type="EMBL" id="CP108169">
    <property type="protein sequence ID" value="WTQ78723.1"/>
    <property type="molecule type" value="Genomic_DNA"/>
</dbReference>
<protein>
    <submittedName>
        <fullName evidence="2">Helicase associated domain-containing protein</fullName>
    </submittedName>
</protein>
<evidence type="ECO:0000313" key="1">
    <source>
        <dbReference type="EMBL" id="WTQ78360.1"/>
    </source>
</evidence>
<proteinExistence type="predicted"/>
<gene>
    <name evidence="1" type="ORF">OG222_00075</name>
    <name evidence="2" type="ORF">OG222_36750</name>
</gene>
<evidence type="ECO:0000313" key="2">
    <source>
        <dbReference type="EMBL" id="WTQ78723.1"/>
    </source>
</evidence>
<name>A0AAU1M5R8_9ACTN</name>
<dbReference type="EMBL" id="CP108169">
    <property type="protein sequence ID" value="WTQ78360.1"/>
    <property type="molecule type" value="Genomic_DNA"/>
</dbReference>
<sequence length="49" mass="5400">MVPRSWSEELPDGTSVRLGVWLSNTRSRRAGLTFEQRAVLADLGVGWAA</sequence>
<organism evidence="2">
    <name type="scientific">Streptomyces sp. NBC_00148</name>
    <dbReference type="NCBI Taxonomy" id="2903626"/>
    <lineage>
        <taxon>Bacteria</taxon>
        <taxon>Bacillati</taxon>
        <taxon>Actinomycetota</taxon>
        <taxon>Actinomycetes</taxon>
        <taxon>Kitasatosporales</taxon>
        <taxon>Streptomycetaceae</taxon>
        <taxon>Streptomyces</taxon>
    </lineage>
</organism>
<accession>A0AAU1M5R8</accession>
<reference evidence="2" key="1">
    <citation type="submission" date="2022-10" db="EMBL/GenBank/DDBJ databases">
        <title>The complete genomes of actinobacterial strains from the NBC collection.</title>
        <authorList>
            <person name="Joergensen T.S."/>
            <person name="Alvarez Arevalo M."/>
            <person name="Sterndorff E.B."/>
            <person name="Faurdal D."/>
            <person name="Vuksanovic O."/>
            <person name="Mourched A.-S."/>
            <person name="Charusanti P."/>
            <person name="Shaw S."/>
            <person name="Blin K."/>
            <person name="Weber T."/>
        </authorList>
    </citation>
    <scope>NUCLEOTIDE SEQUENCE</scope>
    <source>
        <strain evidence="2">NBC_00148</strain>
    </source>
</reference>